<evidence type="ECO:0000259" key="7">
    <source>
        <dbReference type="PROSITE" id="PS50011"/>
    </source>
</evidence>
<dbReference type="PROSITE" id="PS00108">
    <property type="entry name" value="PROTEIN_KINASE_ST"/>
    <property type="match status" value="1"/>
</dbReference>
<feature type="transmembrane region" description="Helical" evidence="6">
    <location>
        <begin position="408"/>
        <end position="430"/>
    </location>
</feature>
<keyword evidence="1" id="KW-0808">Transferase</keyword>
<dbReference type="GO" id="GO:0005524">
    <property type="term" value="F:ATP binding"/>
    <property type="evidence" value="ECO:0007669"/>
    <property type="project" value="UniProtKB-KW"/>
</dbReference>
<proteinExistence type="predicted"/>
<dbReference type="KEGG" id="ftj:FTUN_7726"/>
<evidence type="ECO:0000313" key="8">
    <source>
        <dbReference type="EMBL" id="QJX00102.1"/>
    </source>
</evidence>
<dbReference type="AlphaFoldDB" id="A0A6M5Z3U4"/>
<keyword evidence="9" id="KW-1185">Reference proteome</keyword>
<dbReference type="RefSeq" id="WP_171474926.1">
    <property type="nucleotide sequence ID" value="NZ_CP053452.2"/>
</dbReference>
<dbReference type="InterPro" id="IPR000719">
    <property type="entry name" value="Prot_kinase_dom"/>
</dbReference>
<dbReference type="GO" id="GO:0004674">
    <property type="term" value="F:protein serine/threonine kinase activity"/>
    <property type="evidence" value="ECO:0007669"/>
    <property type="project" value="TreeGrafter"/>
</dbReference>
<feature type="region of interest" description="Disordered" evidence="5">
    <location>
        <begin position="1"/>
        <end position="21"/>
    </location>
</feature>
<dbReference type="InterPro" id="IPR008271">
    <property type="entry name" value="Ser/Thr_kinase_AS"/>
</dbReference>
<evidence type="ECO:0000256" key="3">
    <source>
        <dbReference type="ARBA" id="ARBA00022777"/>
    </source>
</evidence>
<evidence type="ECO:0000256" key="6">
    <source>
        <dbReference type="SAM" id="Phobius"/>
    </source>
</evidence>
<protein>
    <recommendedName>
        <fullName evidence="7">Protein kinase domain-containing protein</fullName>
    </recommendedName>
</protein>
<evidence type="ECO:0000313" key="9">
    <source>
        <dbReference type="Proteomes" id="UP000503447"/>
    </source>
</evidence>
<dbReference type="InterPro" id="IPR025640">
    <property type="entry name" value="GYF_2"/>
</dbReference>
<reference evidence="9" key="1">
    <citation type="submission" date="2020-05" db="EMBL/GenBank/DDBJ databases">
        <title>Frigoriglobus tundricola gen. nov., sp. nov., a psychrotolerant cellulolytic planctomycete of the family Gemmataceae with two divergent copies of 16S rRNA gene.</title>
        <authorList>
            <person name="Kulichevskaya I.S."/>
            <person name="Ivanova A.A."/>
            <person name="Naumoff D.G."/>
            <person name="Beletsky A.V."/>
            <person name="Rijpstra W.I.C."/>
            <person name="Sinninghe Damste J.S."/>
            <person name="Mardanov A.V."/>
            <person name="Ravin N.V."/>
            <person name="Dedysh S.N."/>
        </authorList>
    </citation>
    <scope>NUCLEOTIDE SEQUENCE [LARGE SCALE GENOMIC DNA]</scope>
    <source>
        <strain evidence="9">PL17</strain>
    </source>
</reference>
<feature type="domain" description="Protein kinase" evidence="7">
    <location>
        <begin position="96"/>
        <end position="367"/>
    </location>
</feature>
<dbReference type="Pfam" id="PF00069">
    <property type="entry name" value="Pkinase"/>
    <property type="match status" value="1"/>
</dbReference>
<dbReference type="PANTHER" id="PTHR43289:SF6">
    <property type="entry name" value="SERINE_THREONINE-PROTEIN KINASE NEKL-3"/>
    <property type="match status" value="1"/>
</dbReference>
<dbReference type="Gene3D" id="3.30.200.20">
    <property type="entry name" value="Phosphorylase Kinase, domain 1"/>
    <property type="match status" value="1"/>
</dbReference>
<dbReference type="InterPro" id="IPR011009">
    <property type="entry name" value="Kinase-like_dom_sf"/>
</dbReference>
<accession>A0A6M5Z3U4</accession>
<sequence>MVQEWYIDAGGRSEGPLSASELRERAAAGRLGPTDRVSADRVEWVFAGSVPGLAFPARQPGRPLLETVVSGSVHLSDSAAAVAAPVSDAPPCIPGYEVRGVLGTGACGVVYRAWHESLKRVVALKTVRLAQNTSPDVVERFEQEARALAGLQHPNIVAVYDRGHADGRAYFAMELLDGEDLGARIDRAGPLDERTAWLVARQTAAALAHAAKHGVTHRDVKPANLFLVPAPTGFPFPPDVPMVKVTDFGLALTSGPDDIDQRQTAAGVLLGTPIYMAPEQFVGSNVGPKADVYSLGATVSHALSGRPPFDGRTVWEVMKKKSEPAPRLGPTVSRETADLVAAMLATDAAGRPEYVDLIARIDALPCLDGAFSAAGLPATSGRTPVAPAPVVSEPLPPAPAVVPGRKRWVHWATFIGLGAVVGGAVLVGIVGRPTNSNVPDGTWSEERPGAYATGAQHLLYTSGELTGWRSGGGLWQIEEDDAIEKTPVIAGFGTAVRPFDPAPNFRVTLTLDPHTATAVELQIATTSGPPATQWVVRLDRPVGCSFGKRVGAGAFERAGEVVPIPTAPALAQEGRRPYLEVKYERAGGTLAAWFRGQALGQTSAAGLTTNELRVQTIGGSVRIDYAALEELIEQK</sequence>
<evidence type="ECO:0000256" key="5">
    <source>
        <dbReference type="SAM" id="MobiDB-lite"/>
    </source>
</evidence>
<dbReference type="PROSITE" id="PS50011">
    <property type="entry name" value="PROTEIN_KINASE_DOM"/>
    <property type="match status" value="1"/>
</dbReference>
<dbReference type="EMBL" id="CP053452">
    <property type="protein sequence ID" value="QJX00102.1"/>
    <property type="molecule type" value="Genomic_DNA"/>
</dbReference>
<dbReference type="Gene3D" id="1.10.510.10">
    <property type="entry name" value="Transferase(Phosphotransferase) domain 1"/>
    <property type="match status" value="1"/>
</dbReference>
<keyword evidence="6" id="KW-1133">Transmembrane helix</keyword>
<dbReference type="CDD" id="cd14014">
    <property type="entry name" value="STKc_PknB_like"/>
    <property type="match status" value="1"/>
</dbReference>
<evidence type="ECO:0000256" key="1">
    <source>
        <dbReference type="ARBA" id="ARBA00022679"/>
    </source>
</evidence>
<dbReference type="Proteomes" id="UP000503447">
    <property type="component" value="Chromosome"/>
</dbReference>
<dbReference type="SUPFAM" id="SSF56112">
    <property type="entry name" value="Protein kinase-like (PK-like)"/>
    <property type="match status" value="1"/>
</dbReference>
<keyword evidence="3" id="KW-0418">Kinase</keyword>
<evidence type="ECO:0000256" key="4">
    <source>
        <dbReference type="ARBA" id="ARBA00022840"/>
    </source>
</evidence>
<dbReference type="Pfam" id="PF14237">
    <property type="entry name" value="GYF_2"/>
    <property type="match status" value="1"/>
</dbReference>
<keyword evidence="2" id="KW-0547">Nucleotide-binding</keyword>
<keyword evidence="4" id="KW-0067">ATP-binding</keyword>
<evidence type="ECO:0000256" key="2">
    <source>
        <dbReference type="ARBA" id="ARBA00022741"/>
    </source>
</evidence>
<dbReference type="PANTHER" id="PTHR43289">
    <property type="entry name" value="MITOGEN-ACTIVATED PROTEIN KINASE KINASE KINASE 20-RELATED"/>
    <property type="match status" value="1"/>
</dbReference>
<dbReference type="SMART" id="SM00220">
    <property type="entry name" value="S_TKc"/>
    <property type="match status" value="1"/>
</dbReference>
<gene>
    <name evidence="8" type="ORF">FTUN_7726</name>
</gene>
<keyword evidence="6" id="KW-0472">Membrane</keyword>
<name>A0A6M5Z3U4_9BACT</name>
<keyword evidence="6" id="KW-0812">Transmembrane</keyword>
<organism evidence="8 9">
    <name type="scientific">Frigoriglobus tundricola</name>
    <dbReference type="NCBI Taxonomy" id="2774151"/>
    <lineage>
        <taxon>Bacteria</taxon>
        <taxon>Pseudomonadati</taxon>
        <taxon>Planctomycetota</taxon>
        <taxon>Planctomycetia</taxon>
        <taxon>Gemmatales</taxon>
        <taxon>Gemmataceae</taxon>
        <taxon>Frigoriglobus</taxon>
    </lineage>
</organism>